<dbReference type="OrthoDB" id="1341756at2"/>
<organism evidence="1 2">
    <name type="scientific">Solitalea canadensis (strain ATCC 29591 / DSM 3403 / JCM 21819 / LMG 8368 / NBRC 15130 / NCIMB 12057 / USAM 9D)</name>
    <name type="common">Flexibacter canadensis</name>
    <dbReference type="NCBI Taxonomy" id="929556"/>
    <lineage>
        <taxon>Bacteria</taxon>
        <taxon>Pseudomonadati</taxon>
        <taxon>Bacteroidota</taxon>
        <taxon>Sphingobacteriia</taxon>
        <taxon>Sphingobacteriales</taxon>
        <taxon>Sphingobacteriaceae</taxon>
        <taxon>Solitalea</taxon>
    </lineage>
</organism>
<dbReference type="Proteomes" id="UP000007590">
    <property type="component" value="Chromosome"/>
</dbReference>
<sequence length="188" mass="21798">MKHKLLLVLLILSSCTNNNKYIISEQGVEMGSLKLVPPTVYFANYNFIIDSSNSTYFYSFQKPIEKGNFYCEGPFIPHFMGLMPNHIFAIPRGEEINFFEENVLKDKSTYRRLVFIGSAKDTIRNDFLNHLLQLQKDTSVHLNVVVAPIPIETKVVLTYKKNGTFYDSSKVKWDSTKIYFPPKNDRLR</sequence>
<evidence type="ECO:0008006" key="3">
    <source>
        <dbReference type="Google" id="ProtNLM"/>
    </source>
</evidence>
<dbReference type="HOGENOM" id="CLU_1440184_0_0_10"/>
<dbReference type="EMBL" id="CP003349">
    <property type="protein sequence ID" value="AFD08094.1"/>
    <property type="molecule type" value="Genomic_DNA"/>
</dbReference>
<proteinExistence type="predicted"/>
<dbReference type="eggNOG" id="ENOG50314VG">
    <property type="taxonomic scope" value="Bacteria"/>
</dbReference>
<dbReference type="KEGG" id="scn:Solca_3078"/>
<evidence type="ECO:0000313" key="2">
    <source>
        <dbReference type="Proteomes" id="UP000007590"/>
    </source>
</evidence>
<reference evidence="1" key="1">
    <citation type="submission" date="2012-02" db="EMBL/GenBank/DDBJ databases">
        <title>The complete genome of Solitalea canadensis DSM 3403.</title>
        <authorList>
            <consortium name="US DOE Joint Genome Institute (JGI-PGF)"/>
            <person name="Lucas S."/>
            <person name="Copeland A."/>
            <person name="Lapidus A."/>
            <person name="Glavina del Rio T."/>
            <person name="Dalin E."/>
            <person name="Tice H."/>
            <person name="Bruce D."/>
            <person name="Goodwin L."/>
            <person name="Pitluck S."/>
            <person name="Peters L."/>
            <person name="Ovchinnikova G."/>
            <person name="Lu M."/>
            <person name="Kyrpides N."/>
            <person name="Mavromatis K."/>
            <person name="Ivanova N."/>
            <person name="Brettin T."/>
            <person name="Detter J.C."/>
            <person name="Han C."/>
            <person name="Larimer F."/>
            <person name="Land M."/>
            <person name="Hauser L."/>
            <person name="Markowitz V."/>
            <person name="Cheng J.-F."/>
            <person name="Hugenholtz P."/>
            <person name="Woyke T."/>
            <person name="Wu D."/>
            <person name="Spring S."/>
            <person name="Schroeder M."/>
            <person name="Kopitz M."/>
            <person name="Brambilla E."/>
            <person name="Klenk H.-P."/>
            <person name="Eisen J.A."/>
        </authorList>
    </citation>
    <scope>NUCLEOTIDE SEQUENCE</scope>
    <source>
        <strain evidence="1">DSM 3403</strain>
    </source>
</reference>
<keyword evidence="2" id="KW-1185">Reference proteome</keyword>
<gene>
    <name evidence="1" type="ordered locus">Solca_3078</name>
</gene>
<protein>
    <recommendedName>
        <fullName evidence="3">Lipoprotein</fullName>
    </recommendedName>
</protein>
<dbReference type="AlphaFoldDB" id="H8KWH6"/>
<evidence type="ECO:0000313" key="1">
    <source>
        <dbReference type="EMBL" id="AFD08094.1"/>
    </source>
</evidence>
<dbReference type="PROSITE" id="PS51257">
    <property type="entry name" value="PROKAR_LIPOPROTEIN"/>
    <property type="match status" value="1"/>
</dbReference>
<accession>H8KWH6</accession>
<name>H8KWH6_SOLCM</name>
<dbReference type="RefSeq" id="WP_014681320.1">
    <property type="nucleotide sequence ID" value="NC_017770.1"/>
</dbReference>